<proteinExistence type="predicted"/>
<organism evidence="1 2">
    <name type="scientific">Paenibacillus sediminis</name>
    <dbReference type="NCBI Taxonomy" id="664909"/>
    <lineage>
        <taxon>Bacteria</taxon>
        <taxon>Bacillati</taxon>
        <taxon>Bacillota</taxon>
        <taxon>Bacilli</taxon>
        <taxon>Bacillales</taxon>
        <taxon>Paenibacillaceae</taxon>
        <taxon>Paenibacillus</taxon>
    </lineage>
</organism>
<dbReference type="InterPro" id="IPR010064">
    <property type="entry name" value="HK97-gp10_tail"/>
</dbReference>
<evidence type="ECO:0000313" key="2">
    <source>
        <dbReference type="Proteomes" id="UP001519273"/>
    </source>
</evidence>
<reference evidence="1 2" key="1">
    <citation type="submission" date="2021-03" db="EMBL/GenBank/DDBJ databases">
        <title>Genomic Encyclopedia of Type Strains, Phase IV (KMG-IV): sequencing the most valuable type-strain genomes for metagenomic binning, comparative biology and taxonomic classification.</title>
        <authorList>
            <person name="Goeker M."/>
        </authorList>
    </citation>
    <scope>NUCLEOTIDE SEQUENCE [LARGE SCALE GENOMIC DNA]</scope>
    <source>
        <strain evidence="1 2">DSM 23491</strain>
    </source>
</reference>
<comment type="caution">
    <text evidence="1">The sequence shown here is derived from an EMBL/GenBank/DDBJ whole genome shotgun (WGS) entry which is preliminary data.</text>
</comment>
<evidence type="ECO:0000313" key="1">
    <source>
        <dbReference type="EMBL" id="MBP1938194.1"/>
    </source>
</evidence>
<evidence type="ECO:0008006" key="3">
    <source>
        <dbReference type="Google" id="ProtNLM"/>
    </source>
</evidence>
<dbReference type="RefSeq" id="WP_209852195.1">
    <property type="nucleotide sequence ID" value="NZ_CBCRVE010000004.1"/>
</dbReference>
<dbReference type="Pfam" id="PF04883">
    <property type="entry name" value="HK97-gp10_like"/>
    <property type="match status" value="1"/>
</dbReference>
<keyword evidence="2" id="KW-1185">Reference proteome</keyword>
<gene>
    <name evidence="1" type="ORF">J2Z20_003113</name>
</gene>
<accession>A0ABS4H6M6</accession>
<sequence length="140" mass="15469">MAEALEFDVSALLRLVDGSADVIEEAAKRGMHDALDAWKRESVDIAPLDEGTLRRSITVGEIERNGNEFTGEITANAVVQSSKGRFNYAYYIHEEDAGGKSLRAPGTEKKFLDIPAQQNGKKWLADIENEIKSELKGMGW</sequence>
<dbReference type="EMBL" id="JAGGKP010000011">
    <property type="protein sequence ID" value="MBP1938194.1"/>
    <property type="molecule type" value="Genomic_DNA"/>
</dbReference>
<protein>
    <recommendedName>
        <fullName evidence="3">HK97 gp10 family phage protein</fullName>
    </recommendedName>
</protein>
<name>A0ABS4H6M6_9BACL</name>
<dbReference type="Proteomes" id="UP001519273">
    <property type="component" value="Unassembled WGS sequence"/>
</dbReference>